<keyword evidence="3" id="KW-1185">Reference proteome</keyword>
<evidence type="ECO:0000259" key="1">
    <source>
        <dbReference type="Pfam" id="PF20068"/>
    </source>
</evidence>
<dbReference type="InterPro" id="IPR027598">
    <property type="entry name" value="Amphi-Trp_dom"/>
</dbReference>
<sequence>MADTTNYRNDMTRDEAADLVADLAAELRGTGPAEVQVGNKLLTLTPASTVEYDIEVEERSPMLRGDREEITVSIGWEVPKGDNNAEDIE</sequence>
<protein>
    <submittedName>
        <fullName evidence="2">Amphi-Trp domain-containing protein</fullName>
    </submittedName>
</protein>
<comment type="caution">
    <text evidence="2">The sequence shown here is derived from an EMBL/GenBank/DDBJ whole genome shotgun (WGS) entry which is preliminary data.</text>
</comment>
<dbReference type="OrthoDB" id="282103at2157"/>
<evidence type="ECO:0000313" key="2">
    <source>
        <dbReference type="EMBL" id="RKD97872.1"/>
    </source>
</evidence>
<dbReference type="AlphaFoldDB" id="A0A3R7EHJ2"/>
<dbReference type="RefSeq" id="WP_120243357.1">
    <property type="nucleotide sequence ID" value="NZ_RAPO01000001.1"/>
</dbReference>
<organism evidence="2 3">
    <name type="scientific">Halopiger aswanensis</name>
    <dbReference type="NCBI Taxonomy" id="148449"/>
    <lineage>
        <taxon>Archaea</taxon>
        <taxon>Methanobacteriati</taxon>
        <taxon>Methanobacteriota</taxon>
        <taxon>Stenosarchaea group</taxon>
        <taxon>Halobacteria</taxon>
        <taxon>Halobacteriales</taxon>
        <taxon>Natrialbaceae</taxon>
        <taxon>Halopiger</taxon>
    </lineage>
</organism>
<dbReference type="Proteomes" id="UP000283805">
    <property type="component" value="Unassembled WGS sequence"/>
</dbReference>
<reference evidence="2 3" key="1">
    <citation type="submission" date="2018-09" db="EMBL/GenBank/DDBJ databases">
        <title>Genomic Encyclopedia of Archaeal and Bacterial Type Strains, Phase II (KMG-II): from individual species to whole genera.</title>
        <authorList>
            <person name="Goeker M."/>
        </authorList>
    </citation>
    <scope>NUCLEOTIDE SEQUENCE [LARGE SCALE GENOMIC DNA]</scope>
    <source>
        <strain evidence="2 3">DSM 13151</strain>
    </source>
</reference>
<evidence type="ECO:0000313" key="3">
    <source>
        <dbReference type="Proteomes" id="UP000283805"/>
    </source>
</evidence>
<name>A0A3R7EHJ2_9EURY</name>
<gene>
    <name evidence="2" type="ORF">ATJ93_0869</name>
</gene>
<dbReference type="EMBL" id="RAPO01000001">
    <property type="protein sequence ID" value="RKD97872.1"/>
    <property type="molecule type" value="Genomic_DNA"/>
</dbReference>
<proteinExistence type="predicted"/>
<dbReference type="NCBIfam" id="TIGR04354">
    <property type="entry name" value="amphi-Trp"/>
    <property type="match status" value="1"/>
</dbReference>
<accession>A0A3R7EHJ2</accession>
<feature type="domain" description="Amphi-Trp" evidence="1">
    <location>
        <begin position="8"/>
        <end position="84"/>
    </location>
</feature>
<dbReference type="Pfam" id="PF20068">
    <property type="entry name" value="Amphi-Trp"/>
    <property type="match status" value="1"/>
</dbReference>